<dbReference type="STRING" id="28092.WM40_24890"/>
<name>A0A0F5JU53_9BURK</name>
<organism evidence="1 2">
    <name type="scientific">Robbsia andropogonis</name>
    <dbReference type="NCBI Taxonomy" id="28092"/>
    <lineage>
        <taxon>Bacteria</taxon>
        <taxon>Pseudomonadati</taxon>
        <taxon>Pseudomonadota</taxon>
        <taxon>Betaproteobacteria</taxon>
        <taxon>Burkholderiales</taxon>
        <taxon>Burkholderiaceae</taxon>
        <taxon>Robbsia</taxon>
    </lineage>
</organism>
<dbReference type="OrthoDB" id="582700at2"/>
<dbReference type="EMBL" id="LAQU01000066">
    <property type="protein sequence ID" value="KKB61149.1"/>
    <property type="molecule type" value="Genomic_DNA"/>
</dbReference>
<sequence length="115" mass="12976">MPDLETPYGIVDAGALESLQQRYDTTVIQQAVDLFDTIRARCEPDGLRDDLLRLHAMAHTVINGASLSCPTDDLTLVEQADCTIEEFEDWIMVLEKMILALRPLQDLRSETDELL</sequence>
<gene>
    <name evidence="1" type="ORF">WM40_24890</name>
</gene>
<dbReference type="PATRIC" id="fig|28092.6.peg.5873"/>
<proteinExistence type="predicted"/>
<dbReference type="RefSeq" id="WP_046154312.1">
    <property type="nucleotide sequence ID" value="NZ_CADFGU010000021.1"/>
</dbReference>
<evidence type="ECO:0000313" key="1">
    <source>
        <dbReference type="EMBL" id="KKB61149.1"/>
    </source>
</evidence>
<dbReference type="Proteomes" id="UP000033618">
    <property type="component" value="Unassembled WGS sequence"/>
</dbReference>
<accession>A0A0F5JU53</accession>
<dbReference type="NCBIfam" id="NF041282">
    <property type="entry name" value="TnpC_regulator"/>
    <property type="match status" value="1"/>
</dbReference>
<evidence type="ECO:0000313" key="2">
    <source>
        <dbReference type="Proteomes" id="UP000033618"/>
    </source>
</evidence>
<dbReference type="InterPro" id="IPR049837">
    <property type="entry name" value="TnpC_reg-like"/>
</dbReference>
<dbReference type="AlphaFoldDB" id="A0A0F5JU53"/>
<protein>
    <submittedName>
        <fullName evidence="1">TnpC</fullName>
    </submittedName>
</protein>
<comment type="caution">
    <text evidence="1">The sequence shown here is derived from an EMBL/GenBank/DDBJ whole genome shotgun (WGS) entry which is preliminary data.</text>
</comment>
<reference evidence="1 2" key="1">
    <citation type="submission" date="2015-03" db="EMBL/GenBank/DDBJ databases">
        <title>Draft Genome Sequence of Burkholderia andropogonis type strain ICMP2807, isolated from Sorghum bicolor.</title>
        <authorList>
            <person name="Lopes-Santos L."/>
            <person name="Castro D.B."/>
            <person name="Ottoboni L.M."/>
            <person name="Park D."/>
            <person name="Weirc B.S."/>
            <person name="Destefano S.A."/>
        </authorList>
    </citation>
    <scope>NUCLEOTIDE SEQUENCE [LARGE SCALE GENOMIC DNA]</scope>
    <source>
        <strain evidence="1 2">ICMP2807</strain>
    </source>
</reference>
<keyword evidence="2" id="KW-1185">Reference proteome</keyword>